<accession>C7RKQ8</accession>
<reference evidence="1" key="1">
    <citation type="submission" date="2009-08" db="EMBL/GenBank/DDBJ databases">
        <authorList>
            <consortium name="US DOE Joint Genome Institute"/>
            <person name="Lucas S."/>
            <person name="Copeland A."/>
            <person name="Lapidus A."/>
            <person name="Glavina del Rio T."/>
            <person name="Dalin E."/>
            <person name="Tice H."/>
            <person name="Bruce D."/>
            <person name="Barry K."/>
            <person name="Pitluck S."/>
            <person name="Lowry S."/>
            <person name="Larimer F."/>
            <person name="Land M."/>
            <person name="Hauser L."/>
            <person name="Kyrpides N."/>
            <person name="Ivanova N."/>
            <person name="McMahon K.D."/>
            <person name="Hugenholtz P."/>
        </authorList>
    </citation>
    <scope>NUCLEOTIDE SEQUENCE</scope>
    <source>
        <strain evidence="1">UW-1</strain>
    </source>
</reference>
<evidence type="ECO:0000313" key="1">
    <source>
        <dbReference type="EMBL" id="ACV36978.1"/>
    </source>
</evidence>
<dbReference type="EMBL" id="CP001715">
    <property type="protein sequence ID" value="ACV36978.1"/>
    <property type="molecule type" value="Genomic_DNA"/>
</dbReference>
<dbReference type="AlphaFoldDB" id="C7RKQ8"/>
<protein>
    <submittedName>
        <fullName evidence="1">Uncharacterized protein</fullName>
    </submittedName>
</protein>
<dbReference type="KEGG" id="app:CAP2UW1_3726"/>
<name>C7RKQ8_ACCRE</name>
<reference evidence="1" key="2">
    <citation type="submission" date="2009-09" db="EMBL/GenBank/DDBJ databases">
        <title>Complete sequence of chromosome of Candidatus Accumulibacter phosphatis clade IIA str. UW-1.</title>
        <authorList>
            <consortium name="US DOE Joint Genome Institute"/>
            <person name="Martin H.G."/>
            <person name="Ivanova N."/>
            <person name="Kunin V."/>
            <person name="Warnecke F."/>
            <person name="Barry K."/>
            <person name="He S."/>
            <person name="Salamov A."/>
            <person name="Szeto E."/>
            <person name="Dalin E."/>
            <person name="Pangilinan J.L."/>
            <person name="Lapidus A."/>
            <person name="Lowry S."/>
            <person name="Kyrpides N.C."/>
            <person name="McMahon K.D."/>
            <person name="Hugenholtz P."/>
        </authorList>
    </citation>
    <scope>NUCLEOTIDE SEQUENCE [LARGE SCALE GENOMIC DNA]</scope>
    <source>
        <strain evidence="1">UW-1</strain>
    </source>
</reference>
<dbReference type="HOGENOM" id="CLU_3371437_0_0_4"/>
<sequence>MQCVMKYHELARETTKRYTFGGQRALDNSVSALC</sequence>
<proteinExistence type="predicted"/>
<dbReference type="STRING" id="522306.CAP2UW1_3726"/>
<organism evidence="1">
    <name type="scientific">Accumulibacter regalis</name>
    <dbReference type="NCBI Taxonomy" id="522306"/>
    <lineage>
        <taxon>Bacteria</taxon>
        <taxon>Pseudomonadati</taxon>
        <taxon>Pseudomonadota</taxon>
        <taxon>Betaproteobacteria</taxon>
        <taxon>Candidatus Accumulibacter</taxon>
    </lineage>
</organism>
<gene>
    <name evidence="1" type="ordered locus">CAP2UW1_3726</name>
</gene>